<feature type="compositionally biased region" description="Basic and acidic residues" evidence="1">
    <location>
        <begin position="22"/>
        <end position="33"/>
    </location>
</feature>
<evidence type="ECO:0000313" key="3">
    <source>
        <dbReference type="Proteomes" id="UP001529510"/>
    </source>
</evidence>
<protein>
    <submittedName>
        <fullName evidence="2">Uncharacterized protein</fullName>
    </submittedName>
</protein>
<dbReference type="EMBL" id="JAMKFB020000020">
    <property type="protein sequence ID" value="KAL0164380.1"/>
    <property type="molecule type" value="Genomic_DNA"/>
</dbReference>
<evidence type="ECO:0000256" key="1">
    <source>
        <dbReference type="SAM" id="MobiDB-lite"/>
    </source>
</evidence>
<dbReference type="AlphaFoldDB" id="A0ABD0NT19"/>
<comment type="caution">
    <text evidence="2">The sequence shown here is derived from an EMBL/GenBank/DDBJ whole genome shotgun (WGS) entry which is preliminary data.</text>
</comment>
<keyword evidence="3" id="KW-1185">Reference proteome</keyword>
<reference evidence="2 3" key="1">
    <citation type="submission" date="2024-05" db="EMBL/GenBank/DDBJ databases">
        <title>Genome sequencing and assembly of Indian major carp, Cirrhinus mrigala (Hamilton, 1822).</title>
        <authorList>
            <person name="Mohindra V."/>
            <person name="Chowdhury L.M."/>
            <person name="Lal K."/>
            <person name="Jena J.K."/>
        </authorList>
    </citation>
    <scope>NUCLEOTIDE SEQUENCE [LARGE SCALE GENOMIC DNA]</scope>
    <source>
        <strain evidence="2">CM1030</strain>
        <tissue evidence="2">Blood</tissue>
    </source>
</reference>
<accession>A0ABD0NT19</accession>
<evidence type="ECO:0000313" key="2">
    <source>
        <dbReference type="EMBL" id="KAL0164380.1"/>
    </source>
</evidence>
<dbReference type="Proteomes" id="UP001529510">
    <property type="component" value="Unassembled WGS sequence"/>
</dbReference>
<feature type="compositionally biased region" description="Polar residues" evidence="1">
    <location>
        <begin position="1"/>
        <end position="20"/>
    </location>
</feature>
<feature type="non-terminal residue" evidence="2">
    <location>
        <position position="1"/>
    </location>
</feature>
<sequence>SSSQSQEHSFKHTATVSDLSQSEERDVDHQGKDIKVQHLTSLKETSETLRLCQDISALE</sequence>
<proteinExistence type="predicted"/>
<feature type="region of interest" description="Disordered" evidence="1">
    <location>
        <begin position="1"/>
        <end position="33"/>
    </location>
</feature>
<organism evidence="2 3">
    <name type="scientific">Cirrhinus mrigala</name>
    <name type="common">Mrigala</name>
    <dbReference type="NCBI Taxonomy" id="683832"/>
    <lineage>
        <taxon>Eukaryota</taxon>
        <taxon>Metazoa</taxon>
        <taxon>Chordata</taxon>
        <taxon>Craniata</taxon>
        <taxon>Vertebrata</taxon>
        <taxon>Euteleostomi</taxon>
        <taxon>Actinopterygii</taxon>
        <taxon>Neopterygii</taxon>
        <taxon>Teleostei</taxon>
        <taxon>Ostariophysi</taxon>
        <taxon>Cypriniformes</taxon>
        <taxon>Cyprinidae</taxon>
        <taxon>Labeoninae</taxon>
        <taxon>Labeonini</taxon>
        <taxon>Cirrhinus</taxon>
    </lineage>
</organism>
<gene>
    <name evidence="2" type="ORF">M9458_040133</name>
</gene>
<name>A0ABD0NT19_CIRMR</name>
<feature type="non-terminal residue" evidence="2">
    <location>
        <position position="59"/>
    </location>
</feature>